<dbReference type="InterPro" id="IPR046348">
    <property type="entry name" value="SIS_dom_sf"/>
</dbReference>
<dbReference type="RefSeq" id="WP_106213263.1">
    <property type="nucleotide sequence ID" value="NZ_PVZF01000010.1"/>
</dbReference>
<comment type="caution">
    <text evidence="4">The sequence shown here is derived from an EMBL/GenBank/DDBJ whole genome shotgun (WGS) entry which is preliminary data.</text>
</comment>
<dbReference type="GO" id="GO:0097367">
    <property type="term" value="F:carbohydrate derivative binding"/>
    <property type="evidence" value="ECO:0007669"/>
    <property type="project" value="InterPro"/>
</dbReference>
<evidence type="ECO:0000256" key="1">
    <source>
        <dbReference type="ARBA" id="ARBA00010523"/>
    </source>
</evidence>
<proteinExistence type="inferred from homology"/>
<dbReference type="GO" id="GO:1901135">
    <property type="term" value="P:carbohydrate derivative metabolic process"/>
    <property type="evidence" value="ECO:0007669"/>
    <property type="project" value="InterPro"/>
</dbReference>
<evidence type="ECO:0000256" key="2">
    <source>
        <dbReference type="ARBA" id="ARBA00023235"/>
    </source>
</evidence>
<protein>
    <submittedName>
        <fullName evidence="4">Phosphoglucose isomerase-like protein</fullName>
    </submittedName>
</protein>
<reference evidence="4 5" key="1">
    <citation type="submission" date="2018-03" db="EMBL/GenBank/DDBJ databases">
        <title>Genomic Encyclopedia of Archaeal and Bacterial Type Strains, Phase II (KMG-II): from individual species to whole genera.</title>
        <authorList>
            <person name="Goeker M."/>
        </authorList>
    </citation>
    <scope>NUCLEOTIDE SEQUENCE [LARGE SCALE GENOMIC DNA]</scope>
    <source>
        <strain evidence="4 5">DSM 19711</strain>
    </source>
</reference>
<keyword evidence="5" id="KW-1185">Reference proteome</keyword>
<dbReference type="Proteomes" id="UP000238083">
    <property type="component" value="Unassembled WGS sequence"/>
</dbReference>
<organism evidence="4 5">
    <name type="scientific">Kineococcus rhizosphaerae</name>
    <dbReference type="NCBI Taxonomy" id="559628"/>
    <lineage>
        <taxon>Bacteria</taxon>
        <taxon>Bacillati</taxon>
        <taxon>Actinomycetota</taxon>
        <taxon>Actinomycetes</taxon>
        <taxon>Kineosporiales</taxon>
        <taxon>Kineosporiaceae</taxon>
        <taxon>Kineococcus</taxon>
    </lineage>
</organism>
<comment type="similarity">
    <text evidence="1">Belongs to the PGI/PMI family.</text>
</comment>
<name>A0A2T0R061_9ACTN</name>
<dbReference type="EMBL" id="PVZF01000010">
    <property type="protein sequence ID" value="PRY12500.1"/>
    <property type="molecule type" value="Genomic_DNA"/>
</dbReference>
<dbReference type="InterPro" id="IPR019490">
    <property type="entry name" value="Glu6P/Mann6P_isomerase_C"/>
</dbReference>
<dbReference type="Gene3D" id="3.40.50.10490">
    <property type="entry name" value="Glucose-6-phosphate isomerase like protein, domain 1"/>
    <property type="match status" value="2"/>
</dbReference>
<gene>
    <name evidence="4" type="ORF">CLV37_11060</name>
</gene>
<dbReference type="SUPFAM" id="SSF53697">
    <property type="entry name" value="SIS domain"/>
    <property type="match status" value="1"/>
</dbReference>
<sequence>MSAFDEALLADGDALAAADVGGVLRALASSGAQVREALDLSAEAAVARLADDDRPRAVVIAALAGSSAVADLVQALAGRNCPVPVVVRHGGPLPSWVGPLDLVVAVSLSGRAPGPLTLAVEASRRGARVVTVAGEGSPLAEIGARSGNVQVVPARGVRADGGDPRSSRVALWSLATPVLLACDALGLLQASPADLAGVADRLDAEAEASRPWTETFVNPAKALAAELAGAVPVVLGDGHLMAAAARRAAGMLARTSRVPAVSGALPDDASEVVATFGGPFATGAAADVDPVFADPFLDGPAGPRMRLVVLRDAPTAVSDEDRRLADAITTTAADAGVRTSELVADDGTPAQRLAQLIARTDFASTYLALACGVDPARSPHVADLKDRLG</sequence>
<dbReference type="AlphaFoldDB" id="A0A2T0R061"/>
<dbReference type="InterPro" id="IPR001347">
    <property type="entry name" value="SIS_dom"/>
</dbReference>
<dbReference type="Pfam" id="PF10432">
    <property type="entry name" value="bact-PGI_C"/>
    <property type="match status" value="1"/>
</dbReference>
<feature type="domain" description="SIS" evidence="3">
    <location>
        <begin position="45"/>
        <end position="187"/>
    </location>
</feature>
<dbReference type="PROSITE" id="PS51464">
    <property type="entry name" value="SIS"/>
    <property type="match status" value="1"/>
</dbReference>
<dbReference type="GO" id="GO:0004347">
    <property type="term" value="F:glucose-6-phosphate isomerase activity"/>
    <property type="evidence" value="ECO:0007669"/>
    <property type="project" value="InterPro"/>
</dbReference>
<dbReference type="GO" id="GO:0004476">
    <property type="term" value="F:mannose-6-phosphate isomerase activity"/>
    <property type="evidence" value="ECO:0007669"/>
    <property type="project" value="InterPro"/>
</dbReference>
<dbReference type="GO" id="GO:0005975">
    <property type="term" value="P:carbohydrate metabolic process"/>
    <property type="evidence" value="ECO:0007669"/>
    <property type="project" value="InterPro"/>
</dbReference>
<evidence type="ECO:0000313" key="5">
    <source>
        <dbReference type="Proteomes" id="UP000238083"/>
    </source>
</evidence>
<evidence type="ECO:0000259" key="3">
    <source>
        <dbReference type="PROSITE" id="PS51464"/>
    </source>
</evidence>
<evidence type="ECO:0000313" key="4">
    <source>
        <dbReference type="EMBL" id="PRY12500.1"/>
    </source>
</evidence>
<dbReference type="OrthoDB" id="5241724at2"/>
<accession>A0A2T0R061</accession>
<keyword evidence="2 4" id="KW-0413">Isomerase</keyword>